<proteinExistence type="predicted"/>
<dbReference type="InterPro" id="IPR000001">
    <property type="entry name" value="Kringle"/>
</dbReference>
<evidence type="ECO:0000256" key="2">
    <source>
        <dbReference type="ARBA" id="ARBA00023157"/>
    </source>
</evidence>
<dbReference type="SMART" id="SM00130">
    <property type="entry name" value="KR"/>
    <property type="match status" value="1"/>
</dbReference>
<keyword evidence="1 3" id="KW-0420">Kringle</keyword>
<dbReference type="InterPro" id="IPR018056">
    <property type="entry name" value="Kringle_CS"/>
</dbReference>
<dbReference type="EMBL" id="GBXM01070041">
    <property type="protein sequence ID" value="JAH38536.1"/>
    <property type="molecule type" value="Transcribed_RNA"/>
</dbReference>
<evidence type="ECO:0000313" key="5">
    <source>
        <dbReference type="EMBL" id="JAH38536.1"/>
    </source>
</evidence>
<dbReference type="InterPro" id="IPR038178">
    <property type="entry name" value="Kringle_sf"/>
</dbReference>
<dbReference type="SUPFAM" id="SSF57440">
    <property type="entry name" value="Kringle-like"/>
    <property type="match status" value="1"/>
</dbReference>
<sequence length="55" mass="6117">MTEMTVCSGTPISSWTKALTRSPCTRNEEGLGPHNYCRNPDGDTKPWCFIRQGKG</sequence>
<protein>
    <recommendedName>
        <fullName evidence="4">Kringle domain-containing protein</fullName>
    </recommendedName>
</protein>
<evidence type="ECO:0000259" key="4">
    <source>
        <dbReference type="PROSITE" id="PS50070"/>
    </source>
</evidence>
<dbReference type="PROSITE" id="PS50070">
    <property type="entry name" value="KRINGLE_2"/>
    <property type="match status" value="1"/>
</dbReference>
<dbReference type="AlphaFoldDB" id="A0A0E9SB84"/>
<organism evidence="5">
    <name type="scientific">Anguilla anguilla</name>
    <name type="common">European freshwater eel</name>
    <name type="synonym">Muraena anguilla</name>
    <dbReference type="NCBI Taxonomy" id="7936"/>
    <lineage>
        <taxon>Eukaryota</taxon>
        <taxon>Metazoa</taxon>
        <taxon>Chordata</taxon>
        <taxon>Craniata</taxon>
        <taxon>Vertebrata</taxon>
        <taxon>Euteleostomi</taxon>
        <taxon>Actinopterygii</taxon>
        <taxon>Neopterygii</taxon>
        <taxon>Teleostei</taxon>
        <taxon>Anguilliformes</taxon>
        <taxon>Anguillidae</taxon>
        <taxon>Anguilla</taxon>
    </lineage>
</organism>
<keyword evidence="2" id="KW-1015">Disulfide bond</keyword>
<evidence type="ECO:0000256" key="3">
    <source>
        <dbReference type="PROSITE-ProRule" id="PRU00121"/>
    </source>
</evidence>
<comment type="caution">
    <text evidence="3">Lacks conserved residue(s) required for the propagation of feature annotation.</text>
</comment>
<name>A0A0E9SB84_ANGAN</name>
<dbReference type="Gene3D" id="2.40.20.10">
    <property type="entry name" value="Plasminogen Kringle 4"/>
    <property type="match status" value="1"/>
</dbReference>
<accession>A0A0E9SB84</accession>
<dbReference type="InterPro" id="IPR013806">
    <property type="entry name" value="Kringle-like"/>
</dbReference>
<reference evidence="5" key="2">
    <citation type="journal article" date="2015" name="Fish Shellfish Immunol.">
        <title>Early steps in the European eel (Anguilla anguilla)-Vibrio vulnificus interaction in the gills: Role of the RtxA13 toxin.</title>
        <authorList>
            <person name="Callol A."/>
            <person name="Pajuelo D."/>
            <person name="Ebbesson L."/>
            <person name="Teles M."/>
            <person name="MacKenzie S."/>
            <person name="Amaro C."/>
        </authorList>
    </citation>
    <scope>NUCLEOTIDE SEQUENCE</scope>
</reference>
<dbReference type="PROSITE" id="PS00021">
    <property type="entry name" value="KRINGLE_1"/>
    <property type="match status" value="1"/>
</dbReference>
<evidence type="ECO:0000256" key="1">
    <source>
        <dbReference type="ARBA" id="ARBA00022572"/>
    </source>
</evidence>
<feature type="domain" description="Kringle" evidence="4">
    <location>
        <begin position="1"/>
        <end position="55"/>
    </location>
</feature>
<dbReference type="Pfam" id="PF00051">
    <property type="entry name" value="Kringle"/>
    <property type="match status" value="1"/>
</dbReference>
<reference evidence="5" key="1">
    <citation type="submission" date="2014-11" db="EMBL/GenBank/DDBJ databases">
        <authorList>
            <person name="Amaro Gonzalez C."/>
        </authorList>
    </citation>
    <scope>NUCLEOTIDE SEQUENCE</scope>
</reference>